<dbReference type="InterPro" id="IPR049704">
    <property type="entry name" value="Aminotrans_3_PPA_site"/>
</dbReference>
<comment type="similarity">
    <text evidence="4 9">Belongs to the class-III pyridoxal-phosphate-dependent aminotransferase family.</text>
</comment>
<dbReference type="GO" id="GO:0042802">
    <property type="term" value="F:identical protein binding"/>
    <property type="evidence" value="ECO:0007669"/>
    <property type="project" value="TreeGrafter"/>
</dbReference>
<reference evidence="14" key="1">
    <citation type="submission" date="2017-02" db="UniProtKB">
        <authorList>
            <consortium name="WormBaseParasite"/>
        </authorList>
    </citation>
    <scope>IDENTIFICATION</scope>
</reference>
<dbReference type="GO" id="GO:0019544">
    <property type="term" value="P:L-arginine catabolic process to L-glutamate"/>
    <property type="evidence" value="ECO:0007669"/>
    <property type="project" value="TreeGrafter"/>
</dbReference>
<dbReference type="InterPro" id="IPR015421">
    <property type="entry name" value="PyrdxlP-dep_Trfase_major"/>
</dbReference>
<dbReference type="AlphaFoldDB" id="A0A0N4U7Y0"/>
<dbReference type="CDD" id="cd00610">
    <property type="entry name" value="OAT_like"/>
    <property type="match status" value="1"/>
</dbReference>
<dbReference type="InterPro" id="IPR005814">
    <property type="entry name" value="Aminotrans_3"/>
</dbReference>
<dbReference type="GO" id="GO:0055129">
    <property type="term" value="P:L-proline biosynthetic process"/>
    <property type="evidence" value="ECO:0007669"/>
    <property type="project" value="UniProtKB-UniPathway"/>
</dbReference>
<evidence type="ECO:0000256" key="2">
    <source>
        <dbReference type="ARBA" id="ARBA00004305"/>
    </source>
</evidence>
<gene>
    <name evidence="11" type="ORF">DME_LOCUS7276</name>
</gene>
<comment type="catalytic activity">
    <reaction evidence="10">
        <text>a 2-oxocarboxylate + L-ornithine = L-glutamate 5-semialdehyde + an L-alpha-amino acid</text>
        <dbReference type="Rhea" id="RHEA:13877"/>
        <dbReference type="ChEBI" id="CHEBI:35179"/>
        <dbReference type="ChEBI" id="CHEBI:46911"/>
        <dbReference type="ChEBI" id="CHEBI:58066"/>
        <dbReference type="ChEBI" id="CHEBI:59869"/>
        <dbReference type="EC" id="2.6.1.13"/>
    </reaction>
</comment>
<dbReference type="PANTHER" id="PTHR11986">
    <property type="entry name" value="AMINOTRANSFERASE CLASS III"/>
    <property type="match status" value="1"/>
</dbReference>
<dbReference type="Proteomes" id="UP000038040">
    <property type="component" value="Unplaced"/>
</dbReference>
<evidence type="ECO:0000313" key="11">
    <source>
        <dbReference type="EMBL" id="VDN57303.1"/>
    </source>
</evidence>
<evidence type="ECO:0000256" key="1">
    <source>
        <dbReference type="ARBA" id="ARBA00001933"/>
    </source>
</evidence>
<organism evidence="12 14">
    <name type="scientific">Dracunculus medinensis</name>
    <name type="common">Guinea worm</name>
    <dbReference type="NCBI Taxonomy" id="318479"/>
    <lineage>
        <taxon>Eukaryota</taxon>
        <taxon>Metazoa</taxon>
        <taxon>Ecdysozoa</taxon>
        <taxon>Nematoda</taxon>
        <taxon>Chromadorea</taxon>
        <taxon>Rhabditida</taxon>
        <taxon>Spirurina</taxon>
        <taxon>Dracunculoidea</taxon>
        <taxon>Dracunculidae</taxon>
        <taxon>Dracunculus</taxon>
    </lineage>
</organism>
<dbReference type="WBParaSite" id="DME_0000311701-mRNA-1">
    <property type="protein sequence ID" value="DME_0000311701-mRNA-1"/>
    <property type="gene ID" value="DME_0000311701"/>
</dbReference>
<dbReference type="SUPFAM" id="SSF53383">
    <property type="entry name" value="PLP-dependent transferases"/>
    <property type="match status" value="1"/>
</dbReference>
<dbReference type="PANTHER" id="PTHR11986:SF18">
    <property type="entry name" value="ORNITHINE AMINOTRANSFERASE, MITOCHONDRIAL"/>
    <property type="match status" value="1"/>
</dbReference>
<dbReference type="InterPro" id="IPR015424">
    <property type="entry name" value="PyrdxlP-dep_Trfase"/>
</dbReference>
<evidence type="ECO:0000256" key="9">
    <source>
        <dbReference type="RuleBase" id="RU003560"/>
    </source>
</evidence>
<dbReference type="InterPro" id="IPR010164">
    <property type="entry name" value="Orn_aminotrans"/>
</dbReference>
<keyword evidence="13" id="KW-1185">Reference proteome</keyword>
<dbReference type="STRING" id="318479.A0A0N4U7Y0"/>
<comment type="cofactor">
    <cofactor evidence="1 10">
        <name>pyridoxal 5'-phosphate</name>
        <dbReference type="ChEBI" id="CHEBI:597326"/>
    </cofactor>
</comment>
<dbReference type="UniPathway" id="UPA00098">
    <property type="reaction ID" value="UER00358"/>
</dbReference>
<comment type="subcellular location">
    <subcellularLocation>
        <location evidence="2">Mitochondrion matrix</location>
    </subcellularLocation>
</comment>
<accession>A0A0N4U7Y0</accession>
<dbReference type="NCBIfam" id="TIGR01885">
    <property type="entry name" value="Orn_aminotrans"/>
    <property type="match status" value="1"/>
</dbReference>
<evidence type="ECO:0000313" key="13">
    <source>
        <dbReference type="Proteomes" id="UP000274756"/>
    </source>
</evidence>
<sequence length="421" mass="46502">MLIAFSSRSSVRLTLQTSRYLSSQDYIDRELRYGCHNYKPLPVVLAKGKGTKVWDIDGKEYFDFLSAYSAINQGHCHPRLANVIKEQVDILTLTSRAFYNNVLGEYEEFITKIFSYDKVLPMNSGVEACESAFKLARRWAYDVKKIANNKAKMVMAKDNFWGRSVAAVSSSTDAESYGGFGPFLPGIETVPYDNLEALEKAISDPNTAAFMVEPIQGEAGVVIPSAGYMKGVRDLCTRYNVLFIADEVQTGLGRTGKMLCSHHDDIRPDLVTLGKALSGGTYPVSAVLCDDHIMLNIKPGQHGSTYGGNPLACKIAIEALKIIMEERLPENAAKMGKILMDELKKLPKDVVNTVRGKGLLCAIVINPKIDAWKVCLQLAKNGLLAKNTHGDKIRFAPPLVISEKEIYQSVEIIADTIMSFK</sequence>
<dbReference type="InterPro" id="IPR050103">
    <property type="entry name" value="Class-III_PLP-dep_AT"/>
</dbReference>
<dbReference type="Pfam" id="PF00202">
    <property type="entry name" value="Aminotran_3"/>
    <property type="match status" value="1"/>
</dbReference>
<dbReference type="GO" id="GO:0030170">
    <property type="term" value="F:pyridoxal phosphate binding"/>
    <property type="evidence" value="ECO:0007669"/>
    <property type="project" value="InterPro"/>
</dbReference>
<evidence type="ECO:0000256" key="3">
    <source>
        <dbReference type="ARBA" id="ARBA00004998"/>
    </source>
</evidence>
<dbReference type="PIRSF" id="PIRSF000521">
    <property type="entry name" value="Transaminase_4ab_Lys_Orn"/>
    <property type="match status" value="1"/>
</dbReference>
<dbReference type="FunFam" id="3.90.1150.10:FF:000152">
    <property type="entry name" value="Ornithine aminotransferase"/>
    <property type="match status" value="1"/>
</dbReference>
<evidence type="ECO:0000313" key="12">
    <source>
        <dbReference type="Proteomes" id="UP000038040"/>
    </source>
</evidence>
<dbReference type="Proteomes" id="UP000274756">
    <property type="component" value="Unassembled WGS sequence"/>
</dbReference>
<evidence type="ECO:0000256" key="6">
    <source>
        <dbReference type="ARBA" id="ARBA00022576"/>
    </source>
</evidence>
<keyword evidence="7 10" id="KW-0808">Transferase</keyword>
<dbReference type="EMBL" id="UYYG01001159">
    <property type="protein sequence ID" value="VDN57303.1"/>
    <property type="molecule type" value="Genomic_DNA"/>
</dbReference>
<evidence type="ECO:0000256" key="10">
    <source>
        <dbReference type="RuleBase" id="RU365036"/>
    </source>
</evidence>
<keyword evidence="8 9" id="KW-0663">Pyridoxal phosphate</keyword>
<comment type="pathway">
    <text evidence="3 10">Amino-acid biosynthesis; L-proline biosynthesis; L-glutamate 5-semialdehyde from L-ornithine: step 1/1.</text>
</comment>
<evidence type="ECO:0000256" key="8">
    <source>
        <dbReference type="ARBA" id="ARBA00022898"/>
    </source>
</evidence>
<protein>
    <recommendedName>
        <fullName evidence="5 10">Ornithine aminotransferase</fullName>
        <ecNumber evidence="5 10">2.6.1.13</ecNumber>
    </recommendedName>
</protein>
<evidence type="ECO:0000256" key="7">
    <source>
        <dbReference type="ARBA" id="ARBA00022679"/>
    </source>
</evidence>
<dbReference type="Gene3D" id="3.90.1150.10">
    <property type="entry name" value="Aspartate Aminotransferase, domain 1"/>
    <property type="match status" value="1"/>
</dbReference>
<dbReference type="EC" id="2.6.1.13" evidence="5 10"/>
<reference evidence="11 13" key="2">
    <citation type="submission" date="2018-11" db="EMBL/GenBank/DDBJ databases">
        <authorList>
            <consortium name="Pathogen Informatics"/>
        </authorList>
    </citation>
    <scope>NUCLEOTIDE SEQUENCE [LARGE SCALE GENOMIC DNA]</scope>
</reference>
<dbReference type="FunFam" id="3.40.640.10:FF:000011">
    <property type="entry name" value="Ornithine aminotransferase"/>
    <property type="match status" value="1"/>
</dbReference>
<dbReference type="GO" id="GO:0004587">
    <property type="term" value="F:ornithine aminotransferase activity"/>
    <property type="evidence" value="ECO:0007669"/>
    <property type="project" value="UniProtKB-EC"/>
</dbReference>
<dbReference type="Gene3D" id="3.40.640.10">
    <property type="entry name" value="Type I PLP-dependent aspartate aminotransferase-like (Major domain)"/>
    <property type="match status" value="1"/>
</dbReference>
<dbReference type="GO" id="GO:0010121">
    <property type="term" value="P:L-arginine catabolic process to proline via ornithine"/>
    <property type="evidence" value="ECO:0007669"/>
    <property type="project" value="TreeGrafter"/>
</dbReference>
<dbReference type="PROSITE" id="PS00600">
    <property type="entry name" value="AA_TRANSFER_CLASS_3"/>
    <property type="match status" value="1"/>
</dbReference>
<dbReference type="GO" id="GO:0005759">
    <property type="term" value="C:mitochondrial matrix"/>
    <property type="evidence" value="ECO:0007669"/>
    <property type="project" value="UniProtKB-SubCell"/>
</dbReference>
<dbReference type="OrthoDB" id="425114at2759"/>
<dbReference type="InterPro" id="IPR015422">
    <property type="entry name" value="PyrdxlP-dep_Trfase_small"/>
</dbReference>
<proteinExistence type="inferred from homology"/>
<evidence type="ECO:0000256" key="5">
    <source>
        <dbReference type="ARBA" id="ARBA00012924"/>
    </source>
</evidence>
<evidence type="ECO:0000313" key="14">
    <source>
        <dbReference type="WBParaSite" id="DME_0000311701-mRNA-1"/>
    </source>
</evidence>
<evidence type="ECO:0000256" key="4">
    <source>
        <dbReference type="ARBA" id="ARBA00008954"/>
    </source>
</evidence>
<name>A0A0N4U7Y0_DRAME</name>
<keyword evidence="6 10" id="KW-0032">Aminotransferase</keyword>